<evidence type="ECO:0000259" key="1">
    <source>
        <dbReference type="Pfam" id="PF00551"/>
    </source>
</evidence>
<evidence type="ECO:0000313" key="3">
    <source>
        <dbReference type="EMBL" id="MDT0642194.1"/>
    </source>
</evidence>
<name>A0ABU3C7B8_9FLAO</name>
<feature type="domain" description="Formyl transferase C-terminal" evidence="2">
    <location>
        <begin position="199"/>
        <end position="286"/>
    </location>
</feature>
<protein>
    <submittedName>
        <fullName evidence="3">Formyltransferase family protein</fullName>
    </submittedName>
</protein>
<dbReference type="InterPro" id="IPR011034">
    <property type="entry name" value="Formyl_transferase-like_C_sf"/>
</dbReference>
<dbReference type="Pfam" id="PF02911">
    <property type="entry name" value="Formyl_trans_C"/>
    <property type="match status" value="1"/>
</dbReference>
<dbReference type="Proteomes" id="UP001262889">
    <property type="component" value="Unassembled WGS sequence"/>
</dbReference>
<evidence type="ECO:0000313" key="4">
    <source>
        <dbReference type="Proteomes" id="UP001262889"/>
    </source>
</evidence>
<dbReference type="Gene3D" id="3.40.50.12230">
    <property type="match status" value="1"/>
</dbReference>
<dbReference type="EMBL" id="JAVRHQ010000004">
    <property type="protein sequence ID" value="MDT0642194.1"/>
    <property type="molecule type" value="Genomic_DNA"/>
</dbReference>
<gene>
    <name evidence="3" type="ORF">RM553_05045</name>
</gene>
<comment type="caution">
    <text evidence="3">The sequence shown here is derived from an EMBL/GenBank/DDBJ whole genome shotgun (WGS) entry which is preliminary data.</text>
</comment>
<reference evidence="3 4" key="1">
    <citation type="submission" date="2023-09" db="EMBL/GenBank/DDBJ databases">
        <authorList>
            <person name="Rey-Velasco X."/>
        </authorList>
    </citation>
    <scope>NUCLEOTIDE SEQUENCE [LARGE SCALE GENOMIC DNA]</scope>
    <source>
        <strain evidence="3 4">F363</strain>
    </source>
</reference>
<organism evidence="3 4">
    <name type="scientific">Autumnicola tepida</name>
    <dbReference type="NCBI Taxonomy" id="3075595"/>
    <lineage>
        <taxon>Bacteria</taxon>
        <taxon>Pseudomonadati</taxon>
        <taxon>Bacteroidota</taxon>
        <taxon>Flavobacteriia</taxon>
        <taxon>Flavobacteriales</taxon>
        <taxon>Flavobacteriaceae</taxon>
        <taxon>Autumnicola</taxon>
    </lineage>
</organism>
<dbReference type="SUPFAM" id="SSF50486">
    <property type="entry name" value="FMT C-terminal domain-like"/>
    <property type="match status" value="1"/>
</dbReference>
<dbReference type="PANTHER" id="PTHR11138">
    <property type="entry name" value="METHIONYL-TRNA FORMYLTRANSFERASE"/>
    <property type="match status" value="1"/>
</dbReference>
<dbReference type="InterPro" id="IPR005793">
    <property type="entry name" value="Formyl_trans_C"/>
</dbReference>
<keyword evidence="4" id="KW-1185">Reference proteome</keyword>
<dbReference type="SUPFAM" id="SSF53328">
    <property type="entry name" value="Formyltransferase"/>
    <property type="match status" value="1"/>
</dbReference>
<evidence type="ECO:0000259" key="2">
    <source>
        <dbReference type="Pfam" id="PF02911"/>
    </source>
</evidence>
<feature type="domain" description="Formyl transferase N-terminal" evidence="1">
    <location>
        <begin position="60"/>
        <end position="170"/>
    </location>
</feature>
<dbReference type="InterPro" id="IPR002376">
    <property type="entry name" value="Formyl_transf_N"/>
</dbReference>
<dbReference type="Pfam" id="PF00551">
    <property type="entry name" value="Formyl_trans_N"/>
    <property type="match status" value="1"/>
</dbReference>
<proteinExistence type="predicted"/>
<dbReference type="InterPro" id="IPR036477">
    <property type="entry name" value="Formyl_transf_N_sf"/>
</dbReference>
<sequence>MKTTLFCNSLIVIPLLKKLVDKGDEIQLITPQDYHQELDGLMQTAEEHNIPLLEIRKDELNQEKNLLYQWVEKSDLMLGYTFPWILPEKLFSLCENAVNVHFSSLPYFRGSDPVYWHLKSGEKKIGITFHRLTDIPDEGSIIYNEEIDILPGENYGLLQSRLSYKTAEIFTTFLSRLESNREITAKNISGSYFSRPSRKQRTINWEIQCADEIENLVNACNPKYCGAMAMFRNMPVQIIEVSPADLGTPPVSRPGTIIFSDPTHGIFVLCRDFKVIKINVLKTKEGIFSSAKLAIMGCKKGEIFS</sequence>
<accession>A0ABU3C7B8</accession>
<dbReference type="RefSeq" id="WP_311533869.1">
    <property type="nucleotide sequence ID" value="NZ_JAVRHQ010000004.1"/>
</dbReference>
<dbReference type="PANTHER" id="PTHR11138:SF5">
    <property type="entry name" value="METHIONYL-TRNA FORMYLTRANSFERASE, MITOCHONDRIAL"/>
    <property type="match status" value="1"/>
</dbReference>